<dbReference type="AlphaFoldDB" id="A0A9P0LB20"/>
<comment type="subunit">
    <text evidence="4">Complex I is composed of 45 different subunits.</text>
</comment>
<dbReference type="Pfam" id="PF14813">
    <property type="entry name" value="NADH_B2"/>
    <property type="match status" value="1"/>
</dbReference>
<keyword evidence="7" id="KW-0999">Mitochondrion inner membrane</keyword>
<dbReference type="PANTHER" id="PTHR15223:SF1">
    <property type="entry name" value="NADH DEHYDROGENASE [UBIQUINONE] 1 BETA SUBCOMPLEX SUBUNIT 2, MITOCHONDRIAL"/>
    <property type="match status" value="1"/>
</dbReference>
<evidence type="ECO:0000256" key="1">
    <source>
        <dbReference type="ARBA" id="ARBA00003195"/>
    </source>
</evidence>
<keyword evidence="5" id="KW-0813">Transport</keyword>
<name>A0A9P0LB20_ACAOB</name>
<evidence type="ECO:0000256" key="6">
    <source>
        <dbReference type="ARBA" id="ARBA00022660"/>
    </source>
</evidence>
<comment type="subcellular location">
    <subcellularLocation>
        <location evidence="2">Mitochondrion inner membrane</location>
        <topology evidence="2">Peripheral membrane protein</topology>
        <orientation evidence="2">Matrix side</orientation>
    </subcellularLocation>
</comment>
<evidence type="ECO:0000256" key="11">
    <source>
        <dbReference type="ARBA" id="ARBA00023136"/>
    </source>
</evidence>
<dbReference type="EMBL" id="CAKOFQ010007070">
    <property type="protein sequence ID" value="CAH1989730.1"/>
    <property type="molecule type" value="Genomic_DNA"/>
</dbReference>
<evidence type="ECO:0000313" key="13">
    <source>
        <dbReference type="Proteomes" id="UP001152888"/>
    </source>
</evidence>
<evidence type="ECO:0000256" key="2">
    <source>
        <dbReference type="ARBA" id="ARBA00004443"/>
    </source>
</evidence>
<proteinExistence type="inferred from homology"/>
<dbReference type="PANTHER" id="PTHR15223">
    <property type="entry name" value="NADH-UBIQUINONE OXIDOREDUCTASE AGGG SUBUNIT"/>
    <property type="match status" value="1"/>
</dbReference>
<reference evidence="12" key="1">
    <citation type="submission" date="2022-03" db="EMBL/GenBank/DDBJ databases">
        <authorList>
            <person name="Sayadi A."/>
        </authorList>
    </citation>
    <scope>NUCLEOTIDE SEQUENCE</scope>
</reference>
<keyword evidence="9" id="KW-0249">Electron transport</keyword>
<keyword evidence="11" id="KW-0472">Membrane</keyword>
<dbReference type="OrthoDB" id="6241903at2759"/>
<evidence type="ECO:0000256" key="5">
    <source>
        <dbReference type="ARBA" id="ARBA00022448"/>
    </source>
</evidence>
<comment type="caution">
    <text evidence="12">The sequence shown here is derived from an EMBL/GenBank/DDBJ whole genome shotgun (WGS) entry which is preliminary data.</text>
</comment>
<dbReference type="GO" id="GO:0032981">
    <property type="term" value="P:mitochondrial respiratory chain complex I assembly"/>
    <property type="evidence" value="ECO:0007669"/>
    <property type="project" value="TreeGrafter"/>
</dbReference>
<dbReference type="Proteomes" id="UP001152888">
    <property type="component" value="Unassembled WGS sequence"/>
</dbReference>
<keyword evidence="6" id="KW-0679">Respiratory chain</keyword>
<evidence type="ECO:0000256" key="7">
    <source>
        <dbReference type="ARBA" id="ARBA00022792"/>
    </source>
</evidence>
<sequence length="94" mass="11073">MLVSRGFSCVRNLQRLTKNAVQLKEIARNSHHWSYRKGAPPASKNIMMCAEVVQGIAWWWVLWHLWTEPDHILGEFEYPDPRKWTDQELGIPSE</sequence>
<evidence type="ECO:0000256" key="4">
    <source>
        <dbReference type="ARBA" id="ARBA00011533"/>
    </source>
</evidence>
<keyword evidence="13" id="KW-1185">Reference proteome</keyword>
<dbReference type="GO" id="GO:0045271">
    <property type="term" value="C:respiratory chain complex I"/>
    <property type="evidence" value="ECO:0007669"/>
    <property type="project" value="InterPro"/>
</dbReference>
<dbReference type="GO" id="GO:0005743">
    <property type="term" value="C:mitochondrial inner membrane"/>
    <property type="evidence" value="ECO:0007669"/>
    <property type="project" value="UniProtKB-SubCell"/>
</dbReference>
<comment type="function">
    <text evidence="1">Accessory subunit of the mitochondrial membrane respiratory chain NADH dehydrogenase (Complex I), that is believed not to be involved in catalysis. Complex I functions in the transfer of electrons from NADH to the respiratory chain. The immediate electron acceptor for the enzyme is believed to be ubiquinone.</text>
</comment>
<protein>
    <recommendedName>
        <fullName evidence="14">NADH dehydrogenase [ubiquinone] 1 beta subcomplex subunit 2, mitochondrial</fullName>
    </recommendedName>
</protein>
<evidence type="ECO:0000313" key="12">
    <source>
        <dbReference type="EMBL" id="CAH1989730.1"/>
    </source>
</evidence>
<organism evidence="12 13">
    <name type="scientific">Acanthoscelides obtectus</name>
    <name type="common">Bean weevil</name>
    <name type="synonym">Bruchus obtectus</name>
    <dbReference type="NCBI Taxonomy" id="200917"/>
    <lineage>
        <taxon>Eukaryota</taxon>
        <taxon>Metazoa</taxon>
        <taxon>Ecdysozoa</taxon>
        <taxon>Arthropoda</taxon>
        <taxon>Hexapoda</taxon>
        <taxon>Insecta</taxon>
        <taxon>Pterygota</taxon>
        <taxon>Neoptera</taxon>
        <taxon>Endopterygota</taxon>
        <taxon>Coleoptera</taxon>
        <taxon>Polyphaga</taxon>
        <taxon>Cucujiformia</taxon>
        <taxon>Chrysomeloidea</taxon>
        <taxon>Chrysomelidae</taxon>
        <taxon>Bruchinae</taxon>
        <taxon>Bruchini</taxon>
        <taxon>Acanthoscelides</taxon>
    </lineage>
</organism>
<evidence type="ECO:0000256" key="10">
    <source>
        <dbReference type="ARBA" id="ARBA00023128"/>
    </source>
</evidence>
<evidence type="ECO:0000256" key="9">
    <source>
        <dbReference type="ARBA" id="ARBA00022982"/>
    </source>
</evidence>
<evidence type="ECO:0000256" key="3">
    <source>
        <dbReference type="ARBA" id="ARBA00005923"/>
    </source>
</evidence>
<comment type="similarity">
    <text evidence="3">Belongs to the complex I NDUFB2 subunit family.</text>
</comment>
<dbReference type="InterPro" id="IPR026627">
    <property type="entry name" value="NDUFB2_animal"/>
</dbReference>
<keyword evidence="10" id="KW-0496">Mitochondrion</keyword>
<evidence type="ECO:0000256" key="8">
    <source>
        <dbReference type="ARBA" id="ARBA00022946"/>
    </source>
</evidence>
<keyword evidence="8" id="KW-0809">Transit peptide</keyword>
<gene>
    <name evidence="12" type="ORF">ACAOBT_LOCUS19212</name>
</gene>
<accession>A0A9P0LB20</accession>
<evidence type="ECO:0008006" key="14">
    <source>
        <dbReference type="Google" id="ProtNLM"/>
    </source>
</evidence>